<dbReference type="Gene3D" id="3.40.50.2000">
    <property type="entry name" value="Glycogen Phosphorylase B"/>
    <property type="match status" value="2"/>
</dbReference>
<dbReference type="CDD" id="cd03801">
    <property type="entry name" value="GT4_PimA-like"/>
    <property type="match status" value="1"/>
</dbReference>
<organism evidence="2">
    <name type="scientific">marine metagenome</name>
    <dbReference type="NCBI Taxonomy" id="408172"/>
    <lineage>
        <taxon>unclassified sequences</taxon>
        <taxon>metagenomes</taxon>
        <taxon>ecological metagenomes</taxon>
    </lineage>
</organism>
<evidence type="ECO:0000313" key="2">
    <source>
        <dbReference type="EMBL" id="SVC33274.1"/>
    </source>
</evidence>
<accession>A0A382L8Q0</accession>
<proteinExistence type="predicted"/>
<dbReference type="GO" id="GO:0016757">
    <property type="term" value="F:glycosyltransferase activity"/>
    <property type="evidence" value="ECO:0007669"/>
    <property type="project" value="InterPro"/>
</dbReference>
<dbReference type="AlphaFoldDB" id="A0A382L8Q0"/>
<dbReference type="InterPro" id="IPR050194">
    <property type="entry name" value="Glycosyltransferase_grp1"/>
</dbReference>
<protein>
    <recommendedName>
        <fullName evidence="1">Glycosyl transferase family 1 domain-containing protein</fullName>
    </recommendedName>
</protein>
<feature type="non-terminal residue" evidence="2">
    <location>
        <position position="1"/>
    </location>
</feature>
<reference evidence="2" key="1">
    <citation type="submission" date="2018-05" db="EMBL/GenBank/DDBJ databases">
        <authorList>
            <person name="Lanie J.A."/>
            <person name="Ng W.-L."/>
            <person name="Kazmierczak K.M."/>
            <person name="Andrzejewski T.M."/>
            <person name="Davidsen T.M."/>
            <person name="Wayne K.J."/>
            <person name="Tettelin H."/>
            <person name="Glass J.I."/>
            <person name="Rusch D."/>
            <person name="Podicherti R."/>
            <person name="Tsui H.-C.T."/>
            <person name="Winkler M.E."/>
        </authorList>
    </citation>
    <scope>NUCLEOTIDE SEQUENCE</scope>
</reference>
<evidence type="ECO:0000259" key="1">
    <source>
        <dbReference type="Pfam" id="PF00534"/>
    </source>
</evidence>
<feature type="domain" description="Glycosyl transferase family 1" evidence="1">
    <location>
        <begin position="124"/>
        <end position="290"/>
    </location>
</feature>
<name>A0A382L8Q0_9ZZZZ</name>
<dbReference type="EMBL" id="UINC01085584">
    <property type="protein sequence ID" value="SVC33274.1"/>
    <property type="molecule type" value="Genomic_DNA"/>
</dbReference>
<dbReference type="PANTHER" id="PTHR45947">
    <property type="entry name" value="SULFOQUINOVOSYL TRANSFERASE SQD2"/>
    <property type="match status" value="1"/>
</dbReference>
<dbReference type="SUPFAM" id="SSF53756">
    <property type="entry name" value="UDP-Glycosyltransferase/glycogen phosphorylase"/>
    <property type="match status" value="1"/>
</dbReference>
<dbReference type="InterPro" id="IPR001296">
    <property type="entry name" value="Glyco_trans_1"/>
</dbReference>
<gene>
    <name evidence="2" type="ORF">METZ01_LOCUS286128</name>
</gene>
<dbReference type="Pfam" id="PF00534">
    <property type="entry name" value="Glycos_transf_1"/>
    <property type="match status" value="1"/>
</dbReference>
<dbReference type="PANTHER" id="PTHR45947:SF3">
    <property type="entry name" value="SULFOQUINOVOSYL TRANSFERASE SQD2"/>
    <property type="match status" value="1"/>
</dbReference>
<sequence length="321" mass="37240">PQTIKYWLNFSKIRKNLKSLIFKIKPDIIIFINWPTSMWVDNYNNIPIVFSPLDIQILYSDTYTKNLKSSVSCVWKFIRFFVRKYEKNNWKHFDSIIASSKFTAKHIYDIYKIKSEVIYLGANNIFFKNNPTGKSNAILCLGDIKARHALFLIETAYRLSKKRNDFEIWIAGDKDAHGKELKELARKLGISKIIKFYGKVSDEKLASLYSSALVFTHLVKDAPFGMQVTEAMASGTPVISWKPGGPEESITHNETGFLISQFNHDELIKHIESFLDDPKLSLEMGKKAKLRAEKYFQSSDIYNQIRNFMINTIEKKHSNKK</sequence>